<dbReference type="AlphaFoldDB" id="A0AAV3S0K7"/>
<evidence type="ECO:0000259" key="1">
    <source>
        <dbReference type="Pfam" id="PF13966"/>
    </source>
</evidence>
<evidence type="ECO:0000313" key="3">
    <source>
        <dbReference type="Proteomes" id="UP001454036"/>
    </source>
</evidence>
<sequence length="161" mass="18586">MSTDGGFNFKATHEEVRTQRNTSLLHSVIWHNNVPRKMSFLVWRLMNKWLPVDETLARKGIHLASKCTCCSHIETLEHIFFSNPIADELWKHFAGLIGIRYATFQNVNEALTTWSLSATPGHIRQVAPIVILWSLWEARNKKKHLNVTYSYHSGQHTGDSY</sequence>
<evidence type="ECO:0000313" key="2">
    <source>
        <dbReference type="EMBL" id="GAA0187483.1"/>
    </source>
</evidence>
<dbReference type="EMBL" id="BAABME010014761">
    <property type="protein sequence ID" value="GAA0187483.1"/>
    <property type="molecule type" value="Genomic_DNA"/>
</dbReference>
<dbReference type="Pfam" id="PF13966">
    <property type="entry name" value="zf-RVT"/>
    <property type="match status" value="1"/>
</dbReference>
<protein>
    <recommendedName>
        <fullName evidence="1">Reverse transcriptase zinc-binding domain-containing protein</fullName>
    </recommendedName>
</protein>
<comment type="caution">
    <text evidence="2">The sequence shown here is derived from an EMBL/GenBank/DDBJ whole genome shotgun (WGS) entry which is preliminary data.</text>
</comment>
<name>A0AAV3S0K7_LITER</name>
<organism evidence="2 3">
    <name type="scientific">Lithospermum erythrorhizon</name>
    <name type="common">Purple gromwell</name>
    <name type="synonym">Lithospermum officinale var. erythrorhizon</name>
    <dbReference type="NCBI Taxonomy" id="34254"/>
    <lineage>
        <taxon>Eukaryota</taxon>
        <taxon>Viridiplantae</taxon>
        <taxon>Streptophyta</taxon>
        <taxon>Embryophyta</taxon>
        <taxon>Tracheophyta</taxon>
        <taxon>Spermatophyta</taxon>
        <taxon>Magnoliopsida</taxon>
        <taxon>eudicotyledons</taxon>
        <taxon>Gunneridae</taxon>
        <taxon>Pentapetalae</taxon>
        <taxon>asterids</taxon>
        <taxon>lamiids</taxon>
        <taxon>Boraginales</taxon>
        <taxon>Boraginaceae</taxon>
        <taxon>Boraginoideae</taxon>
        <taxon>Lithospermeae</taxon>
        <taxon>Lithospermum</taxon>
    </lineage>
</organism>
<reference evidence="2 3" key="1">
    <citation type="submission" date="2024-01" db="EMBL/GenBank/DDBJ databases">
        <title>The complete chloroplast genome sequence of Lithospermum erythrorhizon: insights into the phylogenetic relationship among Boraginaceae species and the maternal lineages of purple gromwells.</title>
        <authorList>
            <person name="Okada T."/>
            <person name="Watanabe K."/>
        </authorList>
    </citation>
    <scope>NUCLEOTIDE SEQUENCE [LARGE SCALE GENOMIC DNA]</scope>
</reference>
<proteinExistence type="predicted"/>
<dbReference type="Proteomes" id="UP001454036">
    <property type="component" value="Unassembled WGS sequence"/>
</dbReference>
<dbReference type="InterPro" id="IPR026960">
    <property type="entry name" value="RVT-Znf"/>
</dbReference>
<gene>
    <name evidence="2" type="ORF">LIER_34771</name>
</gene>
<feature type="domain" description="Reverse transcriptase zinc-binding" evidence="1">
    <location>
        <begin position="7"/>
        <end position="90"/>
    </location>
</feature>
<accession>A0AAV3S0K7</accession>
<keyword evidence="3" id="KW-1185">Reference proteome</keyword>